<dbReference type="AlphaFoldDB" id="A0A4Z1BG35"/>
<dbReference type="SUPFAM" id="SSF49842">
    <property type="entry name" value="TNF-like"/>
    <property type="match status" value="1"/>
</dbReference>
<name>A0A4Z1BG35_9FLAO</name>
<proteinExistence type="predicted"/>
<reference evidence="2 3" key="1">
    <citation type="submission" date="2019-03" db="EMBL/GenBank/DDBJ databases">
        <title>Empedobacter tilapiae sp. nov., isolated from an intestine of Nile tilapia Oreochromis niloticus.</title>
        <authorList>
            <person name="Kim Y.-O."/>
            <person name="Yoon J.-H."/>
        </authorList>
    </citation>
    <scope>NUCLEOTIDE SEQUENCE [LARGE SCALE GENOMIC DNA]</scope>
    <source>
        <strain evidence="2 3">MRS2</strain>
    </source>
</reference>
<keyword evidence="3" id="KW-1185">Reference proteome</keyword>
<dbReference type="RefSeq" id="WP_135835082.1">
    <property type="nucleotide sequence ID" value="NZ_SRPE01000004.1"/>
</dbReference>
<dbReference type="Proteomes" id="UP000297998">
    <property type="component" value="Unassembled WGS sequence"/>
</dbReference>
<keyword evidence="1" id="KW-0732">Signal</keyword>
<dbReference type="EMBL" id="SRPE01000004">
    <property type="protein sequence ID" value="TGN27894.1"/>
    <property type="molecule type" value="Genomic_DNA"/>
</dbReference>
<feature type="chain" id="PRO_5021364466" description="C1q domain-containing protein" evidence="1">
    <location>
        <begin position="19"/>
        <end position="267"/>
    </location>
</feature>
<organism evidence="2 3">
    <name type="scientific">Empedobacter tilapiae</name>
    <dbReference type="NCBI Taxonomy" id="2491114"/>
    <lineage>
        <taxon>Bacteria</taxon>
        <taxon>Pseudomonadati</taxon>
        <taxon>Bacteroidota</taxon>
        <taxon>Flavobacteriia</taxon>
        <taxon>Flavobacteriales</taxon>
        <taxon>Weeksellaceae</taxon>
        <taxon>Empedobacter</taxon>
    </lineage>
</organism>
<sequence length="267" mass="28791">MKNIYLIFSFLITTTLFAQVGVGTTNPQQVLHVDAAKNNNSSTQNIYEDDVVITSEGKLGIGTINPITKVDLRSKTLTDNVIAIGSTTQTATQAKEGALQYNDNLKLSDGANWINLPGKSLNALVYANNSSNQSLANNTQVLIKSWTKQEDVTNSLDVVTGIFTAPKDGVYVVSFNAALSSAAIPNNSYIEIHLKSNASQGVPEYRCLNSYPGFSTGNATNISSINCTGIFYLKKNETLSPNIFHTFGGSRNLINDASYNTLTIYGL</sequence>
<dbReference type="Gene3D" id="2.60.120.40">
    <property type="match status" value="1"/>
</dbReference>
<evidence type="ECO:0008006" key="4">
    <source>
        <dbReference type="Google" id="ProtNLM"/>
    </source>
</evidence>
<protein>
    <recommendedName>
        <fullName evidence="4">C1q domain-containing protein</fullName>
    </recommendedName>
</protein>
<dbReference type="InterPro" id="IPR008983">
    <property type="entry name" value="Tumour_necrosis_fac-like_dom"/>
</dbReference>
<evidence type="ECO:0000313" key="3">
    <source>
        <dbReference type="Proteomes" id="UP000297998"/>
    </source>
</evidence>
<accession>A0A4Z1BG35</accession>
<feature type="signal peptide" evidence="1">
    <location>
        <begin position="1"/>
        <end position="18"/>
    </location>
</feature>
<evidence type="ECO:0000313" key="2">
    <source>
        <dbReference type="EMBL" id="TGN27894.1"/>
    </source>
</evidence>
<gene>
    <name evidence="2" type="ORF">E4J94_06690</name>
</gene>
<dbReference type="OrthoDB" id="1240046at2"/>
<comment type="caution">
    <text evidence="2">The sequence shown here is derived from an EMBL/GenBank/DDBJ whole genome shotgun (WGS) entry which is preliminary data.</text>
</comment>
<evidence type="ECO:0000256" key="1">
    <source>
        <dbReference type="SAM" id="SignalP"/>
    </source>
</evidence>